<keyword evidence="7" id="KW-0968">Cytoplasmic vesicle</keyword>
<protein>
    <recommendedName>
        <fullName evidence="14">Microtubule-associated proteins 1A/1B light chain 3C</fullName>
    </recommendedName>
</protein>
<dbReference type="EMBL" id="NHOQ01001766">
    <property type="protein sequence ID" value="PWA22247.1"/>
    <property type="molecule type" value="Genomic_DNA"/>
</dbReference>
<name>A0A315VH37_GAMAF</name>
<sequence length="481" mass="53740">MAPFEKSMEMTPFKQRKCLATRKDEVCNIRSKFPNKLPVIVERYIREKSLPLLDKTKFLVPFELTLGQFLCLLRNKIDLDQTQTLFLLVAERSMSCMSSSMGDIYSRFRDADGFLYITYASQEAFGAPRQVLHSSPGSEERRSHRMILLHKADPVPPRRGSVGQRGVDDTQTSQKTWTMLSDGSVDGSTERSRLKIVVSCNNHAETQEGASALLRMKPDHHVKPTALSHAGANWAFVKQKCVTKHSSLSLVKHVAAPPRPGASGSLGDSQHDGGRSCSCTWLDRSPCTFGWRHKVIRQRSRQLVTFQLHLDQVIGQGKFLIVEVAIFIHVGQLPDLSQNRVGQLGLQHLLLGSGTGHFAIDGREGVEDLIVRRLVAPHHPLQLVDAFAGTLTVTVAERTGHGSLKCSTLDSLARHSRLLLAHHCHEAGDVVGQHVLHRLEQFGLQRRKLGEVLAIQQLLKGNKTGIEDRNRSVFKTDQWKH</sequence>
<keyword evidence="3" id="KW-0963">Cytoplasm</keyword>
<dbReference type="SUPFAM" id="SSF54236">
    <property type="entry name" value="Ubiquitin-like"/>
    <property type="match status" value="1"/>
</dbReference>
<dbReference type="AlphaFoldDB" id="A0A315VH37"/>
<reference evidence="12 13" key="1">
    <citation type="journal article" date="2018" name="G3 (Bethesda)">
        <title>A High-Quality Reference Genome for the Invasive Mosquitofish Gambusia affinis Using a Chicago Library.</title>
        <authorList>
            <person name="Hoffberg S.L."/>
            <person name="Troendle N.J."/>
            <person name="Glenn T.C."/>
            <person name="Mahmud O."/>
            <person name="Louha S."/>
            <person name="Chalopin D."/>
            <person name="Bennetzen J.L."/>
            <person name="Mauricio R."/>
        </authorList>
    </citation>
    <scope>NUCLEOTIDE SEQUENCE [LARGE SCALE GENOMIC DNA]</scope>
    <source>
        <strain evidence="12">NE01/NJP1002.9</strain>
        <tissue evidence="12">Muscle</tissue>
    </source>
</reference>
<feature type="region of interest" description="Disordered" evidence="11">
    <location>
        <begin position="153"/>
        <end position="172"/>
    </location>
</feature>
<dbReference type="GO" id="GO:0031410">
    <property type="term" value="C:cytoplasmic vesicle"/>
    <property type="evidence" value="ECO:0007669"/>
    <property type="project" value="UniProtKB-KW"/>
</dbReference>
<dbReference type="InterPro" id="IPR029071">
    <property type="entry name" value="Ubiquitin-like_domsf"/>
</dbReference>
<evidence type="ECO:0000256" key="8">
    <source>
        <dbReference type="ARBA" id="ARBA00037868"/>
    </source>
</evidence>
<evidence type="ECO:0000256" key="7">
    <source>
        <dbReference type="ARBA" id="ARBA00023329"/>
    </source>
</evidence>
<evidence type="ECO:0000256" key="4">
    <source>
        <dbReference type="ARBA" id="ARBA00023006"/>
    </source>
</evidence>
<dbReference type="STRING" id="33528.ENSGAFP00000001129"/>
<comment type="similarity">
    <text evidence="2 10">Belongs to the ATG8 family.</text>
</comment>
<dbReference type="InterPro" id="IPR004241">
    <property type="entry name" value="Atg8-like"/>
</dbReference>
<evidence type="ECO:0000313" key="12">
    <source>
        <dbReference type="EMBL" id="PWA22247.1"/>
    </source>
</evidence>
<keyword evidence="6 9" id="KW-0449">Lipoprotein</keyword>
<proteinExistence type="inferred from homology"/>
<evidence type="ECO:0008006" key="14">
    <source>
        <dbReference type="Google" id="ProtNLM"/>
    </source>
</evidence>
<dbReference type="Proteomes" id="UP000250572">
    <property type="component" value="Unassembled WGS sequence"/>
</dbReference>
<evidence type="ECO:0000313" key="13">
    <source>
        <dbReference type="Proteomes" id="UP000250572"/>
    </source>
</evidence>
<keyword evidence="4 10" id="KW-0072">Autophagy</keyword>
<keyword evidence="13" id="KW-1185">Reference proteome</keyword>
<comment type="caution">
    <text evidence="12">The sequence shown here is derived from an EMBL/GenBank/DDBJ whole genome shotgun (WGS) entry which is preliminary data.</text>
</comment>
<evidence type="ECO:0000256" key="3">
    <source>
        <dbReference type="ARBA" id="ARBA00022490"/>
    </source>
</evidence>
<accession>A0A315VH37</accession>
<evidence type="ECO:0000256" key="2">
    <source>
        <dbReference type="ARBA" id="ARBA00007293"/>
    </source>
</evidence>
<gene>
    <name evidence="12" type="ORF">CCH79_00012575</name>
</gene>
<evidence type="ECO:0000256" key="5">
    <source>
        <dbReference type="ARBA" id="ARBA00023136"/>
    </source>
</evidence>
<evidence type="ECO:0000256" key="1">
    <source>
        <dbReference type="ARBA" id="ARBA00004419"/>
    </source>
</evidence>
<dbReference type="PANTHER" id="PTHR10969">
    <property type="entry name" value="MICROTUBULE-ASSOCIATED PROTEINS 1A/1B LIGHT CHAIN 3-RELATED"/>
    <property type="match status" value="1"/>
</dbReference>
<evidence type="ECO:0000256" key="11">
    <source>
        <dbReference type="SAM" id="MobiDB-lite"/>
    </source>
</evidence>
<feature type="lipid moiety-binding region" description="Phosphatidylserine amidated glycine; alternate" evidence="9">
    <location>
        <position position="126"/>
    </location>
</feature>
<keyword evidence="5" id="KW-0472">Membrane</keyword>
<dbReference type="Pfam" id="PF02991">
    <property type="entry name" value="ATG8"/>
    <property type="match status" value="1"/>
</dbReference>
<dbReference type="GO" id="GO:0016236">
    <property type="term" value="P:macroautophagy"/>
    <property type="evidence" value="ECO:0007669"/>
    <property type="project" value="UniProtKB-ARBA"/>
</dbReference>
<evidence type="ECO:0000256" key="10">
    <source>
        <dbReference type="RuleBase" id="RU004384"/>
    </source>
</evidence>
<dbReference type="GO" id="GO:0006950">
    <property type="term" value="P:response to stress"/>
    <property type="evidence" value="ECO:0007669"/>
    <property type="project" value="UniProtKB-ARBA"/>
</dbReference>
<comment type="subcellular location">
    <subcellularLocation>
        <location evidence="1">Cytoplasmic vesicle</location>
        <location evidence="1">Autophagosome</location>
    </subcellularLocation>
    <subcellularLocation>
        <location evidence="8">Endomembrane system</location>
        <topology evidence="8">Lipid-anchor</topology>
    </subcellularLocation>
</comment>
<dbReference type="FunFam" id="3.10.20.90:FF:000149">
    <property type="entry name" value="microtubule-associated proteins 1A/1B light chain 3C"/>
    <property type="match status" value="1"/>
</dbReference>
<evidence type="ECO:0000256" key="9">
    <source>
        <dbReference type="PIRSR" id="PIRSR604241-50"/>
    </source>
</evidence>
<dbReference type="Gene3D" id="3.10.20.90">
    <property type="entry name" value="Phosphatidylinositol 3-kinase Catalytic Subunit, Chain A, domain 1"/>
    <property type="match status" value="1"/>
</dbReference>
<dbReference type="GO" id="GO:0012505">
    <property type="term" value="C:endomembrane system"/>
    <property type="evidence" value="ECO:0007669"/>
    <property type="project" value="UniProtKB-SubCell"/>
</dbReference>
<evidence type="ECO:0000256" key="6">
    <source>
        <dbReference type="ARBA" id="ARBA00023288"/>
    </source>
</evidence>
<organism evidence="12 13">
    <name type="scientific">Gambusia affinis</name>
    <name type="common">Western mosquitofish</name>
    <name type="synonym">Heterandria affinis</name>
    <dbReference type="NCBI Taxonomy" id="33528"/>
    <lineage>
        <taxon>Eukaryota</taxon>
        <taxon>Metazoa</taxon>
        <taxon>Chordata</taxon>
        <taxon>Craniata</taxon>
        <taxon>Vertebrata</taxon>
        <taxon>Euteleostomi</taxon>
        <taxon>Actinopterygii</taxon>
        <taxon>Neopterygii</taxon>
        <taxon>Teleostei</taxon>
        <taxon>Neoteleostei</taxon>
        <taxon>Acanthomorphata</taxon>
        <taxon>Ovalentaria</taxon>
        <taxon>Atherinomorphae</taxon>
        <taxon>Cyprinodontiformes</taxon>
        <taxon>Poeciliidae</taxon>
        <taxon>Poeciliinae</taxon>
        <taxon>Gambusia</taxon>
    </lineage>
</organism>
<dbReference type="GO" id="GO:0005776">
    <property type="term" value="C:autophagosome"/>
    <property type="evidence" value="ECO:0007669"/>
    <property type="project" value="UniProtKB-SubCell"/>
</dbReference>